<keyword evidence="1" id="KW-1133">Transmembrane helix</keyword>
<keyword evidence="3" id="KW-1185">Reference proteome</keyword>
<protein>
    <submittedName>
        <fullName evidence="2">Membrane protein</fullName>
    </submittedName>
</protein>
<proteinExistence type="predicted"/>
<dbReference type="KEGG" id="frf:LO80_03595"/>
<feature type="transmembrane region" description="Helical" evidence="1">
    <location>
        <begin position="55"/>
        <end position="77"/>
    </location>
</feature>
<name>A0A097ENK0_9GAMM</name>
<gene>
    <name evidence="2" type="ORF">LO80_03595</name>
</gene>
<keyword evidence="1" id="KW-0812">Transmembrane</keyword>
<dbReference type="EMBL" id="CP009574">
    <property type="protein sequence ID" value="AIT09140.1"/>
    <property type="molecule type" value="Genomic_DNA"/>
</dbReference>
<dbReference type="Proteomes" id="UP000029672">
    <property type="component" value="Chromosome"/>
</dbReference>
<dbReference type="AlphaFoldDB" id="A0A097ENK0"/>
<keyword evidence="1" id="KW-0472">Membrane</keyword>
<reference evidence="2 3" key="1">
    <citation type="submission" date="2014-10" db="EMBL/GenBank/DDBJ databases">
        <title>Whole genome sequence of Francisella endociliophora strain FSC1006, isolated from a laboratory culture of the marine ciliate Euplotes raikovi.</title>
        <authorList>
            <person name="Granberg M."/>
            <person name="Backman S."/>
            <person name="Lundmark E."/>
            <person name="Nilsson E."/>
            <person name="Karlsson E."/>
            <person name="Thelaus J."/>
            <person name="Ohrman C."/>
            <person name="Larkeryd A."/>
            <person name="Stenberg P."/>
        </authorList>
    </citation>
    <scope>NUCLEOTIDE SEQUENCE [LARGE SCALE GENOMIC DNA]</scope>
    <source>
        <strain evidence="2 3">FSC1006</strain>
    </source>
</reference>
<evidence type="ECO:0000313" key="2">
    <source>
        <dbReference type="EMBL" id="AIT09140.1"/>
    </source>
</evidence>
<dbReference type="RefSeq" id="WP_040008632.1">
    <property type="nucleotide sequence ID" value="NZ_CP009574.1"/>
</dbReference>
<organism evidence="2 3">
    <name type="scientific">Candidatus Francisella endociliophora</name>
    <dbReference type="NCBI Taxonomy" id="653937"/>
    <lineage>
        <taxon>Bacteria</taxon>
        <taxon>Pseudomonadati</taxon>
        <taxon>Pseudomonadota</taxon>
        <taxon>Gammaproteobacteria</taxon>
        <taxon>Thiotrichales</taxon>
        <taxon>Francisellaceae</taxon>
        <taxon>Francisella</taxon>
    </lineage>
</organism>
<evidence type="ECO:0000313" key="3">
    <source>
        <dbReference type="Proteomes" id="UP000029672"/>
    </source>
</evidence>
<dbReference type="HOGENOM" id="CLU_151845_0_0_6"/>
<evidence type="ECO:0000256" key="1">
    <source>
        <dbReference type="SAM" id="Phobius"/>
    </source>
</evidence>
<sequence>MLKKLITFTFFTIMICSIGVCNTLNDKKKINTSSPTQSKNIKECNKISTLTLTPITIAGIGVGSILMAPVGLIGGAITGAMMSPMMFDSGGLNDNAIIQPIQITGAVILGSVVGAGAGVVELPIETAATLSSSARSNCYMV</sequence>
<accession>A0A097ENK0</accession>